<keyword evidence="11 22" id="KW-0547">Nucleotide-binding</keyword>
<name>A0A0W0YIW8_9GAMM</name>
<keyword evidence="9 24" id="KW-0812">Transmembrane</keyword>
<keyword evidence="19 24" id="KW-1208">Phospholipid metabolism</keyword>
<dbReference type="PANTHER" id="PTHR34299:SF1">
    <property type="entry name" value="DIACYLGLYCEROL KINASE"/>
    <property type="match status" value="1"/>
</dbReference>
<feature type="binding site" evidence="21">
    <location>
        <position position="57"/>
    </location>
    <ligand>
        <name>substrate</name>
    </ligand>
</feature>
<comment type="subcellular location">
    <subcellularLocation>
        <location evidence="1 24">Cell inner membrane</location>
        <topology evidence="1 24">Multi-pass membrane protein</topology>
    </subcellularLocation>
</comment>
<evidence type="ECO:0000256" key="6">
    <source>
        <dbReference type="ARBA" id="ARBA00022516"/>
    </source>
</evidence>
<evidence type="ECO:0000313" key="26">
    <source>
        <dbReference type="Proteomes" id="UP000054621"/>
    </source>
</evidence>
<evidence type="ECO:0000256" key="19">
    <source>
        <dbReference type="ARBA" id="ARBA00023264"/>
    </source>
</evidence>
<comment type="similarity">
    <text evidence="2 24">Belongs to the bacterial diacylglycerol kinase family.</text>
</comment>
<feature type="transmembrane region" description="Helical" evidence="24">
    <location>
        <begin position="98"/>
        <end position="119"/>
    </location>
</feature>
<keyword evidence="13 22" id="KW-0067">ATP-binding</keyword>
<feature type="binding site" evidence="21">
    <location>
        <position position="100"/>
    </location>
    <ligand>
        <name>substrate</name>
    </ligand>
</feature>
<feature type="binding site" evidence="23">
    <location>
        <position position="78"/>
    </location>
    <ligand>
        <name>a divalent metal cation</name>
        <dbReference type="ChEBI" id="CHEBI:60240"/>
    </ligand>
</feature>
<dbReference type="OrthoDB" id="9796011at2"/>
<feature type="binding site" evidence="22">
    <location>
        <begin position="96"/>
        <end position="97"/>
    </location>
    <ligand>
        <name>ATP</name>
        <dbReference type="ChEBI" id="CHEBI:30616"/>
    </ligand>
</feature>
<feature type="binding site" evidence="22">
    <location>
        <position position="30"/>
    </location>
    <ligand>
        <name>ATP</name>
        <dbReference type="ChEBI" id="CHEBI:30616"/>
    </ligand>
</feature>
<evidence type="ECO:0000256" key="20">
    <source>
        <dbReference type="PIRSR" id="PIRSR600829-1"/>
    </source>
</evidence>
<dbReference type="RefSeq" id="WP_027271286.1">
    <property type="nucleotide sequence ID" value="NZ_CAAAJE010000016.1"/>
</dbReference>
<dbReference type="eggNOG" id="COG0818">
    <property type="taxonomic scope" value="Bacteria"/>
</dbReference>
<evidence type="ECO:0000256" key="14">
    <source>
        <dbReference type="ARBA" id="ARBA00022842"/>
    </source>
</evidence>
<keyword evidence="8 24" id="KW-0808">Transferase</keyword>
<evidence type="ECO:0000256" key="15">
    <source>
        <dbReference type="ARBA" id="ARBA00022989"/>
    </source>
</evidence>
<dbReference type="InterPro" id="IPR033718">
    <property type="entry name" value="DAGK_prok"/>
</dbReference>
<feature type="transmembrane region" description="Helical" evidence="24">
    <location>
        <begin position="57"/>
        <end position="77"/>
    </location>
</feature>
<feature type="binding site" evidence="22">
    <location>
        <position position="78"/>
    </location>
    <ligand>
        <name>ATP</name>
        <dbReference type="ChEBI" id="CHEBI:30616"/>
    </ligand>
</feature>
<dbReference type="Proteomes" id="UP000054621">
    <property type="component" value="Unassembled WGS sequence"/>
</dbReference>
<dbReference type="AlphaFoldDB" id="A0A0W0YIW8"/>
<dbReference type="PANTHER" id="PTHR34299">
    <property type="entry name" value="DIACYLGLYCEROL KINASE"/>
    <property type="match status" value="1"/>
</dbReference>
<keyword evidence="5" id="KW-1003">Cell membrane</keyword>
<evidence type="ECO:0000256" key="24">
    <source>
        <dbReference type="RuleBase" id="RU363065"/>
    </source>
</evidence>
<evidence type="ECO:0000256" key="23">
    <source>
        <dbReference type="PIRSR" id="PIRSR600829-4"/>
    </source>
</evidence>
<evidence type="ECO:0000256" key="8">
    <source>
        <dbReference type="ARBA" id="ARBA00022679"/>
    </source>
</evidence>
<comment type="caution">
    <text evidence="25">The sequence shown here is derived from an EMBL/GenBank/DDBJ whole genome shotgun (WGS) entry which is preliminary data.</text>
</comment>
<feature type="transmembrane region" description="Helical" evidence="24">
    <location>
        <begin position="31"/>
        <end position="51"/>
    </location>
</feature>
<evidence type="ECO:0000256" key="12">
    <source>
        <dbReference type="ARBA" id="ARBA00022777"/>
    </source>
</evidence>
<gene>
    <name evidence="25" type="primary">dgkA</name>
    <name evidence="25" type="ORF">Lsai_1814</name>
</gene>
<keyword evidence="18" id="KW-0594">Phospholipid biosynthesis</keyword>
<protein>
    <recommendedName>
        <fullName evidence="4 24">Diacylglycerol kinase</fullName>
        <ecNumber evidence="3 24">2.7.1.107</ecNumber>
    </recommendedName>
</protein>
<evidence type="ECO:0000256" key="17">
    <source>
        <dbReference type="ARBA" id="ARBA00023136"/>
    </source>
</evidence>
<keyword evidence="15 24" id="KW-1133">Transmembrane helix</keyword>
<dbReference type="GO" id="GO:0005886">
    <property type="term" value="C:plasma membrane"/>
    <property type="evidence" value="ECO:0007669"/>
    <property type="project" value="UniProtKB-SubCell"/>
</dbReference>
<evidence type="ECO:0000256" key="21">
    <source>
        <dbReference type="PIRSR" id="PIRSR600829-2"/>
    </source>
</evidence>
<evidence type="ECO:0000256" key="9">
    <source>
        <dbReference type="ARBA" id="ARBA00022692"/>
    </source>
</evidence>
<keyword evidence="14 23" id="KW-0460">Magnesium</keyword>
<evidence type="ECO:0000256" key="10">
    <source>
        <dbReference type="ARBA" id="ARBA00022723"/>
    </source>
</evidence>
<keyword evidence="12 24" id="KW-0418">Kinase</keyword>
<dbReference type="Pfam" id="PF01219">
    <property type="entry name" value="DAGK_prokar"/>
    <property type="match status" value="1"/>
</dbReference>
<keyword evidence="6" id="KW-0444">Lipid biosynthesis</keyword>
<dbReference type="GO" id="GO:0004143">
    <property type="term" value="F:ATP-dependent diacylglycerol kinase activity"/>
    <property type="evidence" value="ECO:0007669"/>
    <property type="project" value="UniProtKB-EC"/>
</dbReference>
<evidence type="ECO:0000256" key="1">
    <source>
        <dbReference type="ARBA" id="ARBA00004429"/>
    </source>
</evidence>
<evidence type="ECO:0000256" key="7">
    <source>
        <dbReference type="ARBA" id="ARBA00022519"/>
    </source>
</evidence>
<keyword evidence="10 23" id="KW-0479">Metal-binding</keyword>
<keyword evidence="7 24" id="KW-0997">Cell inner membrane</keyword>
<dbReference type="STRING" id="28087.Lsai_1814"/>
<feature type="active site" description="Proton acceptor" evidence="20">
    <location>
        <position position="71"/>
    </location>
</feature>
<keyword evidence="17 24" id="KW-0472">Membrane</keyword>
<reference evidence="25 26" key="1">
    <citation type="submission" date="2015-11" db="EMBL/GenBank/DDBJ databases">
        <title>Genomic analysis of 38 Legionella species identifies large and diverse effector repertoires.</title>
        <authorList>
            <person name="Burstein D."/>
            <person name="Amaro F."/>
            <person name="Zusman T."/>
            <person name="Lifshitz Z."/>
            <person name="Cohen O."/>
            <person name="Gilbert J.A."/>
            <person name="Pupko T."/>
            <person name="Shuman H.A."/>
            <person name="Segal G."/>
        </authorList>
    </citation>
    <scope>NUCLEOTIDE SEQUENCE [LARGE SCALE GENOMIC DNA]</scope>
    <source>
        <strain evidence="25 26">Mt.St.Helens-4</strain>
    </source>
</reference>
<dbReference type="Gene3D" id="1.10.287.3610">
    <property type="match status" value="1"/>
</dbReference>
<comment type="function">
    <text evidence="24">Catalyzes the ATP-dependent phosphorylation of sn-l,2-diacylglycerol (DAG) to phosphatidic acid. Involved in the recycling of diacylglycerol produced as a by-product during membrane-derived oligosaccharide (MDO) biosynthesis.</text>
</comment>
<keyword evidence="16 24" id="KW-0443">Lipid metabolism</keyword>
<dbReference type="InterPro" id="IPR036945">
    <property type="entry name" value="DAGK_sf"/>
</dbReference>
<dbReference type="GO" id="GO:0046872">
    <property type="term" value="F:metal ion binding"/>
    <property type="evidence" value="ECO:0007669"/>
    <property type="project" value="UniProtKB-KW"/>
</dbReference>
<evidence type="ECO:0000313" key="25">
    <source>
        <dbReference type="EMBL" id="KTD56837.1"/>
    </source>
</evidence>
<evidence type="ECO:0000256" key="4">
    <source>
        <dbReference type="ARBA" id="ARBA00017575"/>
    </source>
</evidence>
<evidence type="ECO:0000256" key="13">
    <source>
        <dbReference type="ARBA" id="ARBA00022840"/>
    </source>
</evidence>
<feature type="binding site" evidence="21">
    <location>
        <begin position="32"/>
        <end position="36"/>
    </location>
    <ligand>
        <name>substrate</name>
    </ligand>
</feature>
<comment type="cofactor">
    <cofactor evidence="23">
        <name>Mg(2+)</name>
        <dbReference type="ChEBI" id="CHEBI:18420"/>
    </cofactor>
    <text evidence="23">Mn(2+), Zn(2+), Cd(2+) and Co(2+) support activity to lesser extents.</text>
</comment>
<evidence type="ECO:0000256" key="18">
    <source>
        <dbReference type="ARBA" id="ARBA00023209"/>
    </source>
</evidence>
<sequence>MIKFLIKAILKIQEATGYSLCGLKAAFQNEFAFRLELLAVAIALPCAFFLGNTAVERALLIGTLFIVLIAELLNSAIETTLNRIDLAWNPLTKKAKDMGSAAILISIINAIIIWVVIIVSH</sequence>
<evidence type="ECO:0000256" key="3">
    <source>
        <dbReference type="ARBA" id="ARBA00012133"/>
    </source>
</evidence>
<proteinExistence type="inferred from homology"/>
<organism evidence="25 26">
    <name type="scientific">Legionella sainthelensi</name>
    <dbReference type="NCBI Taxonomy" id="28087"/>
    <lineage>
        <taxon>Bacteria</taxon>
        <taxon>Pseudomonadati</taxon>
        <taxon>Pseudomonadota</taxon>
        <taxon>Gammaproteobacteria</taxon>
        <taxon>Legionellales</taxon>
        <taxon>Legionellaceae</taxon>
        <taxon>Legionella</taxon>
    </lineage>
</organism>
<feature type="binding site" evidence="22">
    <location>
        <position position="18"/>
    </location>
    <ligand>
        <name>ATP</name>
        <dbReference type="ChEBI" id="CHEBI:30616"/>
    </ligand>
</feature>
<evidence type="ECO:0000256" key="22">
    <source>
        <dbReference type="PIRSR" id="PIRSR600829-3"/>
    </source>
</evidence>
<dbReference type="EMBL" id="LNYV01000029">
    <property type="protein sequence ID" value="KTD56837.1"/>
    <property type="molecule type" value="Genomic_DNA"/>
</dbReference>
<feature type="binding site" evidence="21">
    <location>
        <position position="71"/>
    </location>
    <ligand>
        <name>substrate</name>
    </ligand>
</feature>
<evidence type="ECO:0000256" key="5">
    <source>
        <dbReference type="ARBA" id="ARBA00022475"/>
    </source>
</evidence>
<evidence type="ECO:0000256" key="16">
    <source>
        <dbReference type="ARBA" id="ARBA00023098"/>
    </source>
</evidence>
<feature type="binding site" evidence="23">
    <location>
        <position position="30"/>
    </location>
    <ligand>
        <name>a divalent metal cation</name>
        <dbReference type="ChEBI" id="CHEBI:60240"/>
    </ligand>
</feature>
<dbReference type="EC" id="2.7.1.107" evidence="3 24"/>
<dbReference type="InterPro" id="IPR000829">
    <property type="entry name" value="DAGK"/>
</dbReference>
<evidence type="ECO:0000256" key="2">
    <source>
        <dbReference type="ARBA" id="ARBA00005967"/>
    </source>
</evidence>
<dbReference type="CDD" id="cd14264">
    <property type="entry name" value="DAGK_IM"/>
    <property type="match status" value="1"/>
</dbReference>
<dbReference type="PATRIC" id="fig|28087.4.peg.1945"/>
<evidence type="ECO:0000256" key="11">
    <source>
        <dbReference type="ARBA" id="ARBA00022741"/>
    </source>
</evidence>
<dbReference type="GO" id="GO:0005524">
    <property type="term" value="F:ATP binding"/>
    <property type="evidence" value="ECO:0007669"/>
    <property type="project" value="UniProtKB-KW"/>
</dbReference>
<comment type="catalytic activity">
    <reaction evidence="24">
        <text>a 1,2-diacyl-sn-glycerol + ATP = a 1,2-diacyl-sn-glycero-3-phosphate + ADP + H(+)</text>
        <dbReference type="Rhea" id="RHEA:10272"/>
        <dbReference type="ChEBI" id="CHEBI:15378"/>
        <dbReference type="ChEBI" id="CHEBI:17815"/>
        <dbReference type="ChEBI" id="CHEBI:30616"/>
        <dbReference type="ChEBI" id="CHEBI:58608"/>
        <dbReference type="ChEBI" id="CHEBI:456216"/>
        <dbReference type="EC" id="2.7.1.107"/>
    </reaction>
</comment>
<dbReference type="GO" id="GO:0006654">
    <property type="term" value="P:phosphatidic acid biosynthetic process"/>
    <property type="evidence" value="ECO:0007669"/>
    <property type="project" value="InterPro"/>
</dbReference>
<accession>A0A0W0YIW8</accession>